<name>A0A086Z005_9BIFI</name>
<feature type="region of interest" description="Disordered" evidence="11">
    <location>
        <begin position="1"/>
        <end position="20"/>
    </location>
</feature>
<comment type="similarity">
    <text evidence="7 10">Belongs to the fluoride channel Fluc/FEX (TC 1.A.43) family.</text>
</comment>
<comment type="function">
    <text evidence="9 10">Fluoride-specific ion channel. Important for reducing fluoride concentration in the cell, thus reducing its toxicity.</text>
</comment>
<evidence type="ECO:0000313" key="13">
    <source>
        <dbReference type="Proteomes" id="UP000029015"/>
    </source>
</evidence>
<evidence type="ECO:0000256" key="10">
    <source>
        <dbReference type="HAMAP-Rule" id="MF_00454"/>
    </source>
</evidence>
<dbReference type="eggNOG" id="COG0239">
    <property type="taxonomic scope" value="Bacteria"/>
</dbReference>
<evidence type="ECO:0000256" key="9">
    <source>
        <dbReference type="ARBA" id="ARBA00049940"/>
    </source>
</evidence>
<dbReference type="AlphaFoldDB" id="A0A086Z005"/>
<keyword evidence="10" id="KW-0406">Ion transport</keyword>
<keyword evidence="2 10" id="KW-1003">Cell membrane</keyword>
<dbReference type="GO" id="GO:0140114">
    <property type="term" value="P:cellular detoxification of fluoride"/>
    <property type="evidence" value="ECO:0007669"/>
    <property type="project" value="UniProtKB-UniRule"/>
</dbReference>
<evidence type="ECO:0000256" key="3">
    <source>
        <dbReference type="ARBA" id="ARBA00022692"/>
    </source>
</evidence>
<dbReference type="InterPro" id="IPR003691">
    <property type="entry name" value="FluC"/>
</dbReference>
<proteinExistence type="inferred from homology"/>
<evidence type="ECO:0000256" key="4">
    <source>
        <dbReference type="ARBA" id="ARBA00022989"/>
    </source>
</evidence>
<comment type="caution">
    <text evidence="12">The sequence shown here is derived from an EMBL/GenBank/DDBJ whole genome shotgun (WGS) entry which is preliminary data.</text>
</comment>
<dbReference type="EMBL" id="JGYK01000001">
    <property type="protein sequence ID" value="KFI39855.1"/>
    <property type="molecule type" value="Genomic_DNA"/>
</dbReference>
<dbReference type="GO" id="GO:0005886">
    <property type="term" value="C:plasma membrane"/>
    <property type="evidence" value="ECO:0007669"/>
    <property type="project" value="UniProtKB-SubCell"/>
</dbReference>
<evidence type="ECO:0000256" key="5">
    <source>
        <dbReference type="ARBA" id="ARBA00023136"/>
    </source>
</evidence>
<comment type="subcellular location">
    <subcellularLocation>
        <location evidence="1 10">Cell membrane</location>
        <topology evidence="1 10">Multi-pass membrane protein</topology>
    </subcellularLocation>
</comment>
<feature type="transmembrane region" description="Helical" evidence="10">
    <location>
        <begin position="95"/>
        <end position="115"/>
    </location>
</feature>
<keyword evidence="5 10" id="KW-0472">Membrane</keyword>
<evidence type="ECO:0000256" key="7">
    <source>
        <dbReference type="ARBA" id="ARBA00035120"/>
    </source>
</evidence>
<feature type="binding site" evidence="10">
    <location>
        <position position="102"/>
    </location>
    <ligand>
        <name>Na(+)</name>
        <dbReference type="ChEBI" id="CHEBI:29101"/>
        <note>structural</note>
    </ligand>
</feature>
<dbReference type="PANTHER" id="PTHR28259">
    <property type="entry name" value="FLUORIDE EXPORT PROTEIN 1-RELATED"/>
    <property type="match status" value="1"/>
</dbReference>
<sequence>MIGDGNGRESMTSTTDKPFSPSSFHASSLLLVAAGGAAGTGLRYALGGLRSFSWYFYTGTFAANMLACLAYCLLSSYLAGAPWIGERRRERISRTLGMGVCGGLSTMSTLMVEVFTTGRDLHFWSAALYLLATFAAGLGLAWVGGRCGSRLAAWRQVRQ</sequence>
<dbReference type="GO" id="GO:0046872">
    <property type="term" value="F:metal ion binding"/>
    <property type="evidence" value="ECO:0007669"/>
    <property type="project" value="UniProtKB-KW"/>
</dbReference>
<dbReference type="PANTHER" id="PTHR28259:SF1">
    <property type="entry name" value="FLUORIDE EXPORT PROTEIN 1-RELATED"/>
    <property type="match status" value="1"/>
</dbReference>
<dbReference type="HAMAP" id="MF_00454">
    <property type="entry name" value="FluC"/>
    <property type="match status" value="1"/>
</dbReference>
<evidence type="ECO:0000256" key="2">
    <source>
        <dbReference type="ARBA" id="ARBA00022475"/>
    </source>
</evidence>
<dbReference type="STRING" id="1437605.AB656_01380"/>
<keyword evidence="4 10" id="KW-1133">Transmembrane helix</keyword>
<keyword evidence="6 10" id="KW-0407">Ion channel</keyword>
<evidence type="ECO:0000256" key="8">
    <source>
        <dbReference type="ARBA" id="ARBA00035585"/>
    </source>
</evidence>
<protein>
    <recommendedName>
        <fullName evidence="10">Fluoride-specific ion channel FluC</fullName>
    </recommendedName>
</protein>
<feature type="binding site" evidence="10">
    <location>
        <position position="105"/>
    </location>
    <ligand>
        <name>Na(+)</name>
        <dbReference type="ChEBI" id="CHEBI:29101"/>
        <note>structural</note>
    </ligand>
</feature>
<keyword evidence="10" id="KW-0479">Metal-binding</keyword>
<organism evidence="12 13">
    <name type="scientific">Bifidobacterium actinocoloniiforme DSM 22766</name>
    <dbReference type="NCBI Taxonomy" id="1437605"/>
    <lineage>
        <taxon>Bacteria</taxon>
        <taxon>Bacillati</taxon>
        <taxon>Actinomycetota</taxon>
        <taxon>Actinomycetes</taxon>
        <taxon>Bifidobacteriales</taxon>
        <taxon>Bifidobacteriaceae</taxon>
        <taxon>Bifidobacterium</taxon>
    </lineage>
</organism>
<reference evidence="12 13" key="1">
    <citation type="submission" date="2014-03" db="EMBL/GenBank/DDBJ databases">
        <title>Genomics of Bifidobacteria.</title>
        <authorList>
            <person name="Ventura M."/>
            <person name="Milani C."/>
            <person name="Lugli G.A."/>
        </authorList>
    </citation>
    <scope>NUCLEOTIDE SEQUENCE [LARGE SCALE GENOMIC DNA]</scope>
    <source>
        <strain evidence="12 13">DSM 22766</strain>
    </source>
</reference>
<comment type="activity regulation">
    <text evidence="10">Na(+) is not transported, but it plays an essential structural role and its presence is essential for fluoride channel function.</text>
</comment>
<keyword evidence="10" id="KW-0915">Sodium</keyword>
<evidence type="ECO:0000256" key="1">
    <source>
        <dbReference type="ARBA" id="ARBA00004651"/>
    </source>
</evidence>
<accession>A0A086Z005</accession>
<keyword evidence="10" id="KW-0813">Transport</keyword>
<feature type="transmembrane region" description="Helical" evidence="10">
    <location>
        <begin position="121"/>
        <end position="143"/>
    </location>
</feature>
<evidence type="ECO:0000256" key="11">
    <source>
        <dbReference type="SAM" id="MobiDB-lite"/>
    </source>
</evidence>
<evidence type="ECO:0000256" key="6">
    <source>
        <dbReference type="ARBA" id="ARBA00023303"/>
    </source>
</evidence>
<feature type="transmembrane region" description="Helical" evidence="10">
    <location>
        <begin position="52"/>
        <end position="74"/>
    </location>
</feature>
<gene>
    <name evidence="10" type="primary">fluC</name>
    <name evidence="10" type="synonym">crcB</name>
    <name evidence="12" type="ORF">BACT_0556</name>
</gene>
<keyword evidence="13" id="KW-1185">Reference proteome</keyword>
<dbReference type="GO" id="GO:0062054">
    <property type="term" value="F:fluoride channel activity"/>
    <property type="evidence" value="ECO:0007669"/>
    <property type="project" value="UniProtKB-UniRule"/>
</dbReference>
<feature type="transmembrane region" description="Helical" evidence="10">
    <location>
        <begin position="26"/>
        <end position="46"/>
    </location>
</feature>
<comment type="catalytic activity">
    <reaction evidence="8">
        <text>fluoride(in) = fluoride(out)</text>
        <dbReference type="Rhea" id="RHEA:76159"/>
        <dbReference type="ChEBI" id="CHEBI:17051"/>
    </reaction>
    <physiologicalReaction direction="left-to-right" evidence="8">
        <dbReference type="Rhea" id="RHEA:76160"/>
    </physiologicalReaction>
</comment>
<evidence type="ECO:0000313" key="12">
    <source>
        <dbReference type="EMBL" id="KFI39855.1"/>
    </source>
</evidence>
<dbReference type="Proteomes" id="UP000029015">
    <property type="component" value="Unassembled WGS sequence"/>
</dbReference>
<dbReference type="Pfam" id="PF02537">
    <property type="entry name" value="CRCB"/>
    <property type="match status" value="1"/>
</dbReference>
<keyword evidence="3 10" id="KW-0812">Transmembrane</keyword>
<feature type="compositionally biased region" description="Polar residues" evidence="11">
    <location>
        <begin position="9"/>
        <end position="20"/>
    </location>
</feature>